<dbReference type="AlphaFoldDB" id="A0A5C6RET9"/>
<dbReference type="RefSeq" id="WP_147169726.1">
    <property type="nucleotide sequence ID" value="NZ_VOOR01000126.1"/>
</dbReference>
<gene>
    <name evidence="1" type="ORF">FRY97_21740</name>
</gene>
<sequence>MNKAKEIRSDIFEILIQVEDIETLKVIRKELEEVLYNKAHKKEEEKPRPAFMEGVKGIREAVTLEQLKKEQNYSPCTYEEFRVEADAIDWDDVTLDELLEAIK</sequence>
<evidence type="ECO:0000313" key="1">
    <source>
        <dbReference type="EMBL" id="TXB57465.1"/>
    </source>
</evidence>
<evidence type="ECO:0000313" key="2">
    <source>
        <dbReference type="Proteomes" id="UP000321580"/>
    </source>
</evidence>
<dbReference type="EMBL" id="VOOR01000126">
    <property type="protein sequence ID" value="TXB57465.1"/>
    <property type="molecule type" value="Genomic_DNA"/>
</dbReference>
<dbReference type="Proteomes" id="UP000321580">
    <property type="component" value="Unassembled WGS sequence"/>
</dbReference>
<reference evidence="1 2" key="1">
    <citation type="submission" date="2019-08" db="EMBL/GenBank/DDBJ databases">
        <title>Genome of Phaeodactylibacter luteus.</title>
        <authorList>
            <person name="Bowman J.P."/>
        </authorList>
    </citation>
    <scope>NUCLEOTIDE SEQUENCE [LARGE SCALE GENOMIC DNA]</scope>
    <source>
        <strain evidence="1 2">KCTC 42180</strain>
    </source>
</reference>
<accession>A0A5C6RET9</accession>
<keyword evidence="2" id="KW-1185">Reference proteome</keyword>
<proteinExistence type="predicted"/>
<name>A0A5C6RET9_9BACT</name>
<comment type="caution">
    <text evidence="1">The sequence shown here is derived from an EMBL/GenBank/DDBJ whole genome shotgun (WGS) entry which is preliminary data.</text>
</comment>
<organism evidence="1 2">
    <name type="scientific">Phaeodactylibacter luteus</name>
    <dbReference type="NCBI Taxonomy" id="1564516"/>
    <lineage>
        <taxon>Bacteria</taxon>
        <taxon>Pseudomonadati</taxon>
        <taxon>Bacteroidota</taxon>
        <taxon>Saprospiria</taxon>
        <taxon>Saprospirales</taxon>
        <taxon>Haliscomenobacteraceae</taxon>
        <taxon>Phaeodactylibacter</taxon>
    </lineage>
</organism>
<protein>
    <submittedName>
        <fullName evidence="1">Uncharacterized protein</fullName>
    </submittedName>
</protein>